<evidence type="ECO:0000313" key="2">
    <source>
        <dbReference type="EMBL" id="BAU88302.1"/>
    </source>
</evidence>
<feature type="region of interest" description="Disordered" evidence="1">
    <location>
        <begin position="540"/>
        <end position="563"/>
    </location>
</feature>
<evidence type="ECO:0000256" key="1">
    <source>
        <dbReference type="SAM" id="MobiDB-lite"/>
    </source>
</evidence>
<feature type="region of interest" description="Disordered" evidence="1">
    <location>
        <begin position="1"/>
        <end position="40"/>
    </location>
</feature>
<feature type="compositionally biased region" description="Basic and acidic residues" evidence="1">
    <location>
        <begin position="1"/>
        <end position="15"/>
    </location>
</feature>
<proteinExistence type="predicted"/>
<gene>
    <name evidence="2" type="ORF">SLA_7436</name>
</gene>
<dbReference type="Proteomes" id="UP000217676">
    <property type="component" value="Chromosome"/>
</dbReference>
<feature type="region of interest" description="Disordered" evidence="1">
    <location>
        <begin position="254"/>
        <end position="274"/>
    </location>
</feature>
<dbReference type="RefSeq" id="WP_359885595.1">
    <property type="nucleotide sequence ID" value="NZ_JBEYHT010000106.1"/>
</dbReference>
<name>A0A169PQI9_STRLU</name>
<dbReference type="EMBL" id="AP017424">
    <property type="protein sequence ID" value="BAU88302.1"/>
    <property type="molecule type" value="Genomic_DNA"/>
</dbReference>
<evidence type="ECO:0000313" key="3">
    <source>
        <dbReference type="Proteomes" id="UP000217676"/>
    </source>
</evidence>
<sequence length="604" mass="61161">MCPRWSDDDRPRDEVAPQGSADGDAYVHPPTRGAGPGRAPDGRLLLAGEDHELRALTAAAERAGCRDVRVRRTGEGDTEAFGGLTAWAERETLTADDTVLHVARSTAELAATADRCAGAGAWLGQMLVHPDEMWTGPLGPADRTAAASAWRRLRGFPPQVPPAGPVGGGADGPAGTVFAAGRAEWITNRLLGAWLSQGQEGTAGTVEGTGGTGNVGAAGAAEAGAAGAARAGDAEGGPGPAEEPYLVCTDVRTSSSSRHPVVPLPRPGRSATRAGTETGARVAFLGRIGGAAVEAARLLERIDAVADARTGLIGPVPEARPGPAGLWECAVAVPDPFGPRPAEAPGVTVWGHGPDAPSARLAALLDALAAYGTLAAAPDARSGREVWGLDLVTDRLRRIPAAEAYPAPTPPPAPGTPYRLPTGVEAGLTWADAVEAALTGHCEALVTHRLAGPGVRVPRLALPDHGGSAALRALRAAGEPVAHDLSALISVPACAIRLGDATVVAVAATRSEALEAAAVRALLAREKGVRLTGAGPVVPTVPSVTPDREAAGPPLSVEGGTSGRTGLVEALRARGRTPVAVLLDHDPQAVSLLPYLVHVALLDG</sequence>
<organism evidence="2 3">
    <name type="scientific">Streptomyces laurentii</name>
    <dbReference type="NCBI Taxonomy" id="39478"/>
    <lineage>
        <taxon>Bacteria</taxon>
        <taxon>Bacillati</taxon>
        <taxon>Actinomycetota</taxon>
        <taxon>Actinomycetes</taxon>
        <taxon>Kitasatosporales</taxon>
        <taxon>Streptomycetaceae</taxon>
        <taxon>Streptomyces</taxon>
    </lineage>
</organism>
<dbReference type="AlphaFoldDB" id="A0A169PQI9"/>
<reference evidence="2 3" key="1">
    <citation type="journal article" date="2016" name="Genome Announc.">
        <title>Complete Genome Sequence of Thiostrepton-Producing Streptomyces laurentii ATCC 31255.</title>
        <authorList>
            <person name="Doi K."/>
            <person name="Fujino Y."/>
            <person name="Nagayoshi Y."/>
            <person name="Ohshima T."/>
            <person name="Ogata S."/>
        </authorList>
    </citation>
    <scope>NUCLEOTIDE SEQUENCE [LARGE SCALE GENOMIC DNA]</scope>
    <source>
        <strain evidence="2 3">ATCC 31255</strain>
    </source>
</reference>
<dbReference type="KEGG" id="slau:SLA_7436"/>
<keyword evidence="3" id="KW-1185">Reference proteome</keyword>
<accession>A0A169PQI9</accession>
<protein>
    <submittedName>
        <fullName evidence="2">Uncharacterized protein</fullName>
    </submittedName>
</protein>
<feature type="compositionally biased region" description="Low complexity" evidence="1">
    <location>
        <begin position="29"/>
        <end position="40"/>
    </location>
</feature>